<proteinExistence type="predicted"/>
<accession>A0A9D4U6Y3</accession>
<protein>
    <submittedName>
        <fullName evidence="2">Uncharacterized protein</fullName>
    </submittedName>
</protein>
<dbReference type="OrthoDB" id="521730at2759"/>
<reference evidence="2" key="1">
    <citation type="submission" date="2021-01" db="EMBL/GenBank/DDBJ databases">
        <title>Adiantum capillus-veneris genome.</title>
        <authorList>
            <person name="Fang Y."/>
            <person name="Liao Q."/>
        </authorList>
    </citation>
    <scope>NUCLEOTIDE SEQUENCE</scope>
    <source>
        <strain evidence="2">H3</strain>
        <tissue evidence="2">Leaf</tissue>
    </source>
</reference>
<dbReference type="EMBL" id="JABFUD020000022">
    <property type="protein sequence ID" value="KAI5062250.1"/>
    <property type="molecule type" value="Genomic_DNA"/>
</dbReference>
<sequence>MAAAIAQATSKRLASLAVSSTPKRMPGVKQLHSSAPKQTGGSHDSHVVAIGTGVPIFAVIFQQKKAMIM</sequence>
<evidence type="ECO:0000313" key="3">
    <source>
        <dbReference type="Proteomes" id="UP000886520"/>
    </source>
</evidence>
<feature type="compositionally biased region" description="Polar residues" evidence="1">
    <location>
        <begin position="31"/>
        <end position="42"/>
    </location>
</feature>
<gene>
    <name evidence="2" type="ORF">GOP47_0022789</name>
</gene>
<feature type="compositionally biased region" description="Polar residues" evidence="1">
    <location>
        <begin position="7"/>
        <end position="22"/>
    </location>
</feature>
<dbReference type="AlphaFoldDB" id="A0A9D4U6Y3"/>
<name>A0A9D4U6Y3_ADICA</name>
<keyword evidence="3" id="KW-1185">Reference proteome</keyword>
<evidence type="ECO:0000256" key="1">
    <source>
        <dbReference type="SAM" id="MobiDB-lite"/>
    </source>
</evidence>
<feature type="region of interest" description="Disordered" evidence="1">
    <location>
        <begin position="1"/>
        <end position="44"/>
    </location>
</feature>
<dbReference type="Proteomes" id="UP000886520">
    <property type="component" value="Chromosome 22"/>
</dbReference>
<evidence type="ECO:0000313" key="2">
    <source>
        <dbReference type="EMBL" id="KAI5062250.1"/>
    </source>
</evidence>
<comment type="caution">
    <text evidence="2">The sequence shown here is derived from an EMBL/GenBank/DDBJ whole genome shotgun (WGS) entry which is preliminary data.</text>
</comment>
<organism evidence="2 3">
    <name type="scientific">Adiantum capillus-veneris</name>
    <name type="common">Maidenhair fern</name>
    <dbReference type="NCBI Taxonomy" id="13818"/>
    <lineage>
        <taxon>Eukaryota</taxon>
        <taxon>Viridiplantae</taxon>
        <taxon>Streptophyta</taxon>
        <taxon>Embryophyta</taxon>
        <taxon>Tracheophyta</taxon>
        <taxon>Polypodiopsida</taxon>
        <taxon>Polypodiidae</taxon>
        <taxon>Polypodiales</taxon>
        <taxon>Pteridineae</taxon>
        <taxon>Pteridaceae</taxon>
        <taxon>Vittarioideae</taxon>
        <taxon>Adiantum</taxon>
    </lineage>
</organism>